<proteinExistence type="predicted"/>
<evidence type="ECO:0000313" key="1">
    <source>
        <dbReference type="EMBL" id="DAE25604.1"/>
    </source>
</evidence>
<name>A0A8S5R3T4_9VIRU</name>
<accession>A0A8S5R3T4</accession>
<dbReference type="EMBL" id="BK057816">
    <property type="protein sequence ID" value="DAE25604.1"/>
    <property type="molecule type" value="Genomic_DNA"/>
</dbReference>
<organism evidence="1">
    <name type="scientific">Microviridae sp. ct3hs7</name>
    <dbReference type="NCBI Taxonomy" id="2824985"/>
    <lineage>
        <taxon>Viruses</taxon>
        <taxon>Monodnaviria</taxon>
        <taxon>Sangervirae</taxon>
        <taxon>Phixviricota</taxon>
        <taxon>Malgrandaviricetes</taxon>
        <taxon>Petitvirales</taxon>
        <taxon>Microviridae</taxon>
    </lineage>
</organism>
<reference evidence="1" key="1">
    <citation type="journal article" date="2021" name="Proc. Natl. Acad. Sci. U.S.A.">
        <title>A Catalog of Tens of Thousands of Viruses from Human Metagenomes Reveals Hidden Associations with Chronic Diseases.</title>
        <authorList>
            <person name="Tisza M.J."/>
            <person name="Buck C.B."/>
        </authorList>
    </citation>
    <scope>NUCLEOTIDE SEQUENCE</scope>
    <source>
        <strain evidence="1">Ct3hs7</strain>
    </source>
</reference>
<protein>
    <submittedName>
        <fullName evidence="1">Uncharacterized protein</fullName>
    </submittedName>
</protein>
<sequence>MSKICSRVMHFGACPIGLDDFTTQWLLEFLILAAWSSDFFVQFQCIDYVASPIEKCRSIPPDWS</sequence>